<dbReference type="Proteomes" id="UP001139006">
    <property type="component" value="Unassembled WGS sequence"/>
</dbReference>
<dbReference type="RefSeq" id="WP_253359934.1">
    <property type="nucleotide sequence ID" value="NZ_JAIULA010000007.1"/>
</dbReference>
<dbReference type="NCBIfam" id="TIGR00099">
    <property type="entry name" value="Cof-subfamily"/>
    <property type="match status" value="1"/>
</dbReference>
<dbReference type="GO" id="GO:0000287">
    <property type="term" value="F:magnesium ion binding"/>
    <property type="evidence" value="ECO:0007669"/>
    <property type="project" value="TreeGrafter"/>
</dbReference>
<dbReference type="AlphaFoldDB" id="A0A9X2JL30"/>
<dbReference type="GO" id="GO:0005829">
    <property type="term" value="C:cytosol"/>
    <property type="evidence" value="ECO:0007669"/>
    <property type="project" value="TreeGrafter"/>
</dbReference>
<dbReference type="SFLD" id="SFLDS00003">
    <property type="entry name" value="Haloacid_Dehalogenase"/>
    <property type="match status" value="1"/>
</dbReference>
<dbReference type="Gene3D" id="3.30.1240.10">
    <property type="match status" value="1"/>
</dbReference>
<dbReference type="GO" id="GO:0016791">
    <property type="term" value="F:phosphatase activity"/>
    <property type="evidence" value="ECO:0007669"/>
    <property type="project" value="UniProtKB-ARBA"/>
</dbReference>
<dbReference type="PANTHER" id="PTHR10000">
    <property type="entry name" value="PHOSPHOSERINE PHOSPHATASE"/>
    <property type="match status" value="1"/>
</dbReference>
<protein>
    <submittedName>
        <fullName evidence="1">Cof-type HAD-IIB family hydrolase</fullName>
    </submittedName>
</protein>
<dbReference type="SUPFAM" id="SSF56784">
    <property type="entry name" value="HAD-like"/>
    <property type="match status" value="1"/>
</dbReference>
<dbReference type="SFLD" id="SFLDG01140">
    <property type="entry name" value="C2.B:_Phosphomannomutase_and_P"/>
    <property type="match status" value="1"/>
</dbReference>
<evidence type="ECO:0000313" key="2">
    <source>
        <dbReference type="Proteomes" id="UP001139006"/>
    </source>
</evidence>
<sequence length="269" mass="30644">MIKHIFLDMDGTLLDSNGKISQENIETIQNCPVPITLVSARSPHEMHFALAKLHLSNKQVAFNGGLIFEQKSKHIEKFFCQYIATNTVMAIFNLINYKFPKIAINWYSSAQWFVTNTNMYSDFQKKITHIEPVEDKNFETIHSKEFQIYKIMLISFDLSQLRAVKKMLQTIHFEDISVQLSDNNHLEITSLNATKNNGIAFIQSEENLQKKELAAFGDGENDLKMFECVETSIAMGNASFNVKNKATFITKTNDNNGVAFGIHNLLSGY</sequence>
<keyword evidence="2" id="KW-1185">Reference proteome</keyword>
<dbReference type="PANTHER" id="PTHR10000:SF8">
    <property type="entry name" value="HAD SUPERFAMILY HYDROLASE-LIKE, TYPE 3"/>
    <property type="match status" value="1"/>
</dbReference>
<evidence type="ECO:0000313" key="1">
    <source>
        <dbReference type="EMBL" id="MCP0886647.1"/>
    </source>
</evidence>
<dbReference type="Gene3D" id="3.40.50.1000">
    <property type="entry name" value="HAD superfamily/HAD-like"/>
    <property type="match status" value="1"/>
</dbReference>
<dbReference type="InterPro" id="IPR006379">
    <property type="entry name" value="HAD-SF_hydro_IIB"/>
</dbReference>
<dbReference type="InterPro" id="IPR023214">
    <property type="entry name" value="HAD_sf"/>
</dbReference>
<dbReference type="EMBL" id="JAIULA010000007">
    <property type="protein sequence ID" value="MCP0886647.1"/>
    <property type="molecule type" value="Genomic_DNA"/>
</dbReference>
<dbReference type="PROSITE" id="PS01229">
    <property type="entry name" value="COF_2"/>
    <property type="match status" value="1"/>
</dbReference>
<accession>A0A9X2JL30</accession>
<reference evidence="1 2" key="1">
    <citation type="journal article" date="2023" name="Int. J. Syst. Evol. Microbiol.">
        <title>Ligilactobacillus ubinensis sp. nov., a novel species isolated from the wild ferment of a durian fruit (Durio zibethinus).</title>
        <authorList>
            <person name="Heng Y.C."/>
            <person name="Menon N."/>
            <person name="Chen B."/>
            <person name="Loo B.Z.L."/>
            <person name="Wong G.W.J."/>
            <person name="Lim A.C.H."/>
            <person name="Silvaraju S."/>
            <person name="Kittelmann S."/>
        </authorList>
    </citation>
    <scope>NUCLEOTIDE SEQUENCE [LARGE SCALE GENOMIC DNA]</scope>
    <source>
        <strain evidence="1 2">WILCCON 0076</strain>
    </source>
</reference>
<dbReference type="Pfam" id="PF08282">
    <property type="entry name" value="Hydrolase_3"/>
    <property type="match status" value="1"/>
</dbReference>
<dbReference type="NCBIfam" id="TIGR01484">
    <property type="entry name" value="HAD-SF-IIB"/>
    <property type="match status" value="1"/>
</dbReference>
<dbReference type="InterPro" id="IPR000150">
    <property type="entry name" value="Cof"/>
</dbReference>
<proteinExistence type="predicted"/>
<dbReference type="InterPro" id="IPR036412">
    <property type="entry name" value="HAD-like_sf"/>
</dbReference>
<gene>
    <name evidence="1" type="ORF">LB941_04765</name>
</gene>
<keyword evidence="1" id="KW-0378">Hydrolase</keyword>
<name>A0A9X2JL30_9LACO</name>
<organism evidence="1 2">
    <name type="scientific">Ligilactobacillus ubinensis</name>
    <dbReference type="NCBI Taxonomy" id="2876789"/>
    <lineage>
        <taxon>Bacteria</taxon>
        <taxon>Bacillati</taxon>
        <taxon>Bacillota</taxon>
        <taxon>Bacilli</taxon>
        <taxon>Lactobacillales</taxon>
        <taxon>Lactobacillaceae</taxon>
        <taxon>Ligilactobacillus</taxon>
    </lineage>
</organism>
<comment type="caution">
    <text evidence="1">The sequence shown here is derived from an EMBL/GenBank/DDBJ whole genome shotgun (WGS) entry which is preliminary data.</text>
</comment>